<gene>
    <name evidence="1" type="ordered locus">Cyan10605_1190</name>
</gene>
<dbReference type="Pfam" id="PF08889">
    <property type="entry name" value="WbqC"/>
    <property type="match status" value="1"/>
</dbReference>
<dbReference type="AlphaFoldDB" id="K9Z2D8"/>
<dbReference type="KEGG" id="can:Cyan10605_1190"/>
<proteinExistence type="predicted"/>
<evidence type="ECO:0000313" key="1">
    <source>
        <dbReference type="EMBL" id="AFZ53309.1"/>
    </source>
</evidence>
<dbReference type="PATRIC" id="fig|755178.3.peg.1255"/>
<reference evidence="2" key="1">
    <citation type="journal article" date="2013" name="Proc. Natl. Acad. Sci. U.S.A.">
        <title>Improving the coverage of the cyanobacterial phylum using diversity-driven genome sequencing.</title>
        <authorList>
            <person name="Shih P.M."/>
            <person name="Wu D."/>
            <person name="Latifi A."/>
            <person name="Axen S.D."/>
            <person name="Fewer D.P."/>
            <person name="Talla E."/>
            <person name="Calteau A."/>
            <person name="Cai F."/>
            <person name="Tandeau de Marsac N."/>
            <person name="Rippka R."/>
            <person name="Herdman M."/>
            <person name="Sivonen K."/>
            <person name="Coursin T."/>
            <person name="Laurent T."/>
            <person name="Goodwin L."/>
            <person name="Nolan M."/>
            <person name="Davenport K.W."/>
            <person name="Han C.S."/>
            <person name="Rubin E.M."/>
            <person name="Eisen J.A."/>
            <person name="Woyke T."/>
            <person name="Gugger M."/>
            <person name="Kerfeld C.A."/>
        </authorList>
    </citation>
    <scope>NUCLEOTIDE SEQUENCE [LARGE SCALE GENOMIC DNA]</scope>
    <source>
        <strain evidence="2">PCC 10605</strain>
    </source>
</reference>
<dbReference type="InterPro" id="IPR014985">
    <property type="entry name" value="WbqC"/>
</dbReference>
<accession>K9Z2D8</accession>
<dbReference type="RefSeq" id="WP_015219038.1">
    <property type="nucleotide sequence ID" value="NC_019776.1"/>
</dbReference>
<dbReference type="STRING" id="755178.Cyan10605_1190"/>
<dbReference type="EMBL" id="CP003947">
    <property type="protein sequence ID" value="AFZ53309.1"/>
    <property type="molecule type" value="Genomic_DNA"/>
</dbReference>
<keyword evidence="2" id="KW-1185">Reference proteome</keyword>
<dbReference type="OrthoDB" id="3611744at2"/>
<name>K9Z2D8_CYAAP</name>
<protein>
    <submittedName>
        <fullName evidence="1">WbqC-like family protein</fullName>
    </submittedName>
</protein>
<dbReference type="Proteomes" id="UP000010480">
    <property type="component" value="Chromosome"/>
</dbReference>
<sequence>MKLAIMQPYFFPYIGYFQLIHAVDKFIILDDVNYINRGWINRNKIIINGEAKWFTLSLDKASQNKLIKEINISSKDVFHEKLLKTLKIFYGKAPYFNQVYDLLNKLFKIENYNLSSFLYRSLIYLKDYIGLNTEIVETSSIYPKNNLKGQDRILDICIREKTTHYINLPGGKDLYDQDFFQNNGIELSFLQPIITPYNQGIKNFIPNLSIIDVLMWNSPEDILTMVNQYELSK</sequence>
<organism evidence="1 2">
    <name type="scientific">Cyanobacterium aponinum (strain PCC 10605)</name>
    <dbReference type="NCBI Taxonomy" id="755178"/>
    <lineage>
        <taxon>Bacteria</taxon>
        <taxon>Bacillati</taxon>
        <taxon>Cyanobacteriota</taxon>
        <taxon>Cyanophyceae</taxon>
        <taxon>Oscillatoriophycideae</taxon>
        <taxon>Chroococcales</taxon>
        <taxon>Geminocystaceae</taxon>
        <taxon>Cyanobacterium</taxon>
    </lineage>
</organism>
<evidence type="ECO:0000313" key="2">
    <source>
        <dbReference type="Proteomes" id="UP000010480"/>
    </source>
</evidence>
<dbReference type="HOGENOM" id="CLU_079350_0_0_3"/>
<dbReference type="eggNOG" id="COG4122">
    <property type="taxonomic scope" value="Bacteria"/>
</dbReference>